<gene>
    <name evidence="2" type="ORF">N339_09206</name>
</gene>
<dbReference type="Proteomes" id="UP000053149">
    <property type="component" value="Unassembled WGS sequence"/>
</dbReference>
<dbReference type="EMBL" id="JMFR01038680">
    <property type="protein sequence ID" value="KFU98342.1"/>
    <property type="molecule type" value="Genomic_DNA"/>
</dbReference>
<name>A0AAW3DIB5_9AVES</name>
<feature type="non-terminal residue" evidence="2">
    <location>
        <position position="126"/>
    </location>
</feature>
<protein>
    <submittedName>
        <fullName evidence="2">Uncharacterized protein</fullName>
    </submittedName>
</protein>
<reference evidence="2 3" key="1">
    <citation type="journal article" date="2014" name="Science">
        <title>Comparative genomics reveals insights into avian genome evolution and adaptation.</title>
        <authorList>
            <consortium name="Avian Genome Consortium"/>
            <person name="Zhang G."/>
            <person name="Li C."/>
            <person name="Li Q."/>
            <person name="Li B."/>
            <person name="Larkin D.M."/>
            <person name="Lee C."/>
            <person name="Storz J.F."/>
            <person name="Antunes A."/>
            <person name="Greenwold M.J."/>
            <person name="Meredith R.W."/>
            <person name="Odeen A."/>
            <person name="Cui J."/>
            <person name="Zhou Q."/>
            <person name="Xu L."/>
            <person name="Pan H."/>
            <person name="Wang Z."/>
            <person name="Jin L."/>
            <person name="Zhang P."/>
            <person name="Hu H."/>
            <person name="Yang W."/>
            <person name="Hu J."/>
            <person name="Xiao J."/>
            <person name="Yang Z."/>
            <person name="Liu Y."/>
            <person name="Xie Q."/>
            <person name="Yu H."/>
            <person name="Lian J."/>
            <person name="Wen P."/>
            <person name="Zhang F."/>
            <person name="Li H."/>
            <person name="Zeng Y."/>
            <person name="Xiong Z."/>
            <person name="Liu S."/>
            <person name="Zhou L."/>
            <person name="Huang Z."/>
            <person name="An N."/>
            <person name="Wang J."/>
            <person name="Zheng Q."/>
            <person name="Xiong Y."/>
            <person name="Wang G."/>
            <person name="Wang B."/>
            <person name="Wang J."/>
            <person name="Fan Y."/>
            <person name="da Fonseca R.R."/>
            <person name="Alfaro-Nunez A."/>
            <person name="Schubert M."/>
            <person name="Orlando L."/>
            <person name="Mourier T."/>
            <person name="Howard J.T."/>
            <person name="Ganapathy G."/>
            <person name="Pfenning A."/>
            <person name="Whitney O."/>
            <person name="Rivas M.V."/>
            <person name="Hara E."/>
            <person name="Smith J."/>
            <person name="Farre M."/>
            <person name="Narayan J."/>
            <person name="Slavov G."/>
            <person name="Romanov M.N."/>
            <person name="Borges R."/>
            <person name="Machado J.P."/>
            <person name="Khan I."/>
            <person name="Springer M.S."/>
            <person name="Gatesy J."/>
            <person name="Hoffmann F.G."/>
            <person name="Opazo J.C."/>
            <person name="Hastad O."/>
            <person name="Sawyer R.H."/>
            <person name="Kim H."/>
            <person name="Kim K.W."/>
            <person name="Kim H.J."/>
            <person name="Cho S."/>
            <person name="Li N."/>
            <person name="Huang Y."/>
            <person name="Bruford M.W."/>
            <person name="Zhan X."/>
            <person name="Dixon A."/>
            <person name="Bertelsen M.F."/>
            <person name="Derryberry E."/>
            <person name="Warren W."/>
            <person name="Wilson R.K."/>
            <person name="Li S."/>
            <person name="Ray D.A."/>
            <person name="Green R.E."/>
            <person name="O'Brien S.J."/>
            <person name="Griffin D."/>
            <person name="Johnson W.E."/>
            <person name="Haussler D."/>
            <person name="Ryder O.A."/>
            <person name="Willerslev E."/>
            <person name="Graves G.R."/>
            <person name="Alstrom P."/>
            <person name="Fjeldsa J."/>
            <person name="Mindell D.P."/>
            <person name="Edwards S.V."/>
            <person name="Braun E.L."/>
            <person name="Rahbek C."/>
            <person name="Burt D.W."/>
            <person name="Houde P."/>
            <person name="Zhang Y."/>
            <person name="Yang H."/>
            <person name="Wang J."/>
            <person name="Jarvis E.D."/>
            <person name="Gilbert M.T."/>
            <person name="Wang J."/>
        </authorList>
    </citation>
    <scope>NUCLEOTIDE SEQUENCE [LARGE SCALE GENOMIC DNA]</scope>
    <source>
        <strain evidence="2">BGI_N339</strain>
    </source>
</reference>
<feature type="region of interest" description="Disordered" evidence="1">
    <location>
        <begin position="20"/>
        <end position="39"/>
    </location>
</feature>
<dbReference type="AlphaFoldDB" id="A0AAW3DIB5"/>
<keyword evidence="3" id="KW-1185">Reference proteome</keyword>
<comment type="caution">
    <text evidence="2">The sequence shown here is derived from an EMBL/GenBank/DDBJ whole genome shotgun (WGS) entry which is preliminary data.</text>
</comment>
<evidence type="ECO:0000313" key="3">
    <source>
        <dbReference type="Proteomes" id="UP000053149"/>
    </source>
</evidence>
<evidence type="ECO:0000256" key="1">
    <source>
        <dbReference type="SAM" id="MobiDB-lite"/>
    </source>
</evidence>
<evidence type="ECO:0000313" key="2">
    <source>
        <dbReference type="EMBL" id="KFU98342.1"/>
    </source>
</evidence>
<feature type="non-terminal residue" evidence="2">
    <location>
        <position position="1"/>
    </location>
</feature>
<proteinExistence type="predicted"/>
<organism evidence="2 3">
    <name type="scientific">Pterocles gutturalis</name>
    <name type="common">yellow-throated sandgrouse</name>
    <dbReference type="NCBI Taxonomy" id="240206"/>
    <lineage>
        <taxon>Eukaryota</taxon>
        <taxon>Metazoa</taxon>
        <taxon>Chordata</taxon>
        <taxon>Craniata</taxon>
        <taxon>Vertebrata</taxon>
        <taxon>Euteleostomi</taxon>
        <taxon>Archelosauria</taxon>
        <taxon>Archosauria</taxon>
        <taxon>Dinosauria</taxon>
        <taxon>Saurischia</taxon>
        <taxon>Theropoda</taxon>
        <taxon>Coelurosauria</taxon>
        <taxon>Aves</taxon>
        <taxon>Neognathae</taxon>
        <taxon>Neoaves</taxon>
        <taxon>Columbimorphae</taxon>
        <taxon>Pterocliformes</taxon>
        <taxon>Pteroclidae</taxon>
        <taxon>Pterocles</taxon>
    </lineage>
</organism>
<accession>A0AAW3DIB5</accession>
<sequence length="126" mass="12629">VGQSVALVDGDVVGDAVPGVEDNAWEGGGRGSVPTAGGPTAPRYLGHLLPVGLGVEGSLGEQGGVLLGGHAQLVVEGVVPDLRLHVIPVGDDAVLDGVLEGEDPSLALRLVAHVAVFLPHAYHDTL</sequence>